<comment type="similarity">
    <text evidence="6">Belongs to the sigma-70 factor family. SigI subfamily.</text>
</comment>
<dbReference type="NCBIfam" id="TIGR02895">
    <property type="entry name" value="spore_sigI"/>
    <property type="match status" value="1"/>
</dbReference>
<comment type="subunit">
    <text evidence="6">Interacts with RsgI.</text>
</comment>
<dbReference type="Pfam" id="PF04542">
    <property type="entry name" value="Sigma70_r2"/>
    <property type="match status" value="1"/>
</dbReference>
<dbReference type="HAMAP" id="MF_02064">
    <property type="entry name" value="Sigma70_SigI"/>
    <property type="match status" value="1"/>
</dbReference>
<keyword evidence="1 6" id="KW-0963">Cytoplasm</keyword>
<dbReference type="InterPro" id="IPR007627">
    <property type="entry name" value="RNA_pol_sigma70_r2"/>
</dbReference>
<keyword evidence="5 6" id="KW-0804">Transcription</keyword>
<reference evidence="8 9" key="1">
    <citation type="submission" date="2019-10" db="EMBL/GenBank/DDBJ databases">
        <title>Whole-genome sequence of the extremophile Heliorestis acidaminivorans DSM 24790.</title>
        <authorList>
            <person name="Kyndt J.A."/>
            <person name="Meyer T.E."/>
        </authorList>
    </citation>
    <scope>NUCLEOTIDE SEQUENCE [LARGE SCALE GENOMIC DNA]</scope>
    <source>
        <strain evidence="8 9">DSM 24790</strain>
    </source>
</reference>
<evidence type="ECO:0000259" key="7">
    <source>
        <dbReference type="Pfam" id="PF04542"/>
    </source>
</evidence>
<dbReference type="InterPro" id="IPR013325">
    <property type="entry name" value="RNA_pol_sigma_r2"/>
</dbReference>
<evidence type="ECO:0000313" key="8">
    <source>
        <dbReference type="EMBL" id="KAB2951319.1"/>
    </source>
</evidence>
<feature type="short sequence motif" description="Polymerase core binding" evidence="6">
    <location>
        <begin position="53"/>
        <end position="66"/>
    </location>
</feature>
<dbReference type="Gene3D" id="1.10.1740.10">
    <property type="match status" value="1"/>
</dbReference>
<dbReference type="Proteomes" id="UP000468766">
    <property type="component" value="Unassembled WGS sequence"/>
</dbReference>
<dbReference type="GO" id="GO:0003677">
    <property type="term" value="F:DNA binding"/>
    <property type="evidence" value="ECO:0007669"/>
    <property type="project" value="UniProtKB-UniRule"/>
</dbReference>
<dbReference type="GO" id="GO:0006352">
    <property type="term" value="P:DNA-templated transcription initiation"/>
    <property type="evidence" value="ECO:0007669"/>
    <property type="project" value="UniProtKB-UniRule"/>
</dbReference>
<keyword evidence="9" id="KW-1185">Reference proteome</keyword>
<evidence type="ECO:0000313" key="9">
    <source>
        <dbReference type="Proteomes" id="UP000468766"/>
    </source>
</evidence>
<name>A0A6I0EZK4_9FIRM</name>
<evidence type="ECO:0000256" key="1">
    <source>
        <dbReference type="ARBA" id="ARBA00022490"/>
    </source>
</evidence>
<dbReference type="PANTHER" id="PTHR30385">
    <property type="entry name" value="SIGMA FACTOR F FLAGELLAR"/>
    <property type="match status" value="1"/>
</dbReference>
<dbReference type="OrthoDB" id="3190733at2"/>
<gene>
    <name evidence="6 8" type="primary">sigI</name>
    <name evidence="8" type="ORF">F9B85_12865</name>
</gene>
<protein>
    <recommendedName>
        <fullName evidence="6">RNA polymerase sigma factor SigI</fullName>
    </recommendedName>
</protein>
<evidence type="ECO:0000256" key="5">
    <source>
        <dbReference type="ARBA" id="ARBA00023163"/>
    </source>
</evidence>
<dbReference type="GO" id="GO:0005737">
    <property type="term" value="C:cytoplasm"/>
    <property type="evidence" value="ECO:0007669"/>
    <property type="project" value="UniProtKB-SubCell"/>
</dbReference>
<comment type="activity regulation">
    <text evidence="6">Negatively regulated by the anti-sigma-I factor RsgI.</text>
</comment>
<organism evidence="8 9">
    <name type="scientific">Heliorestis acidaminivorans</name>
    <dbReference type="NCBI Taxonomy" id="553427"/>
    <lineage>
        <taxon>Bacteria</taxon>
        <taxon>Bacillati</taxon>
        <taxon>Bacillota</taxon>
        <taxon>Clostridia</taxon>
        <taxon>Eubacteriales</taxon>
        <taxon>Heliobacteriaceae</taxon>
        <taxon>Heliorestis</taxon>
    </lineage>
</organism>
<dbReference type="PIRSF" id="PIRSF038953">
    <property type="entry name" value="SigI"/>
    <property type="match status" value="1"/>
</dbReference>
<sequence length="243" mass="28115">MAMTRFQEPGFLLVRAQEGDETCRNALIKKFTPFILRVASNVSGRYVRLGSDDEASIGLIAFNEAINNFREEKGVSFLSFADTVIRRRLIDFFRKESKAQKVLPLSTFDDPSDESGEDASNRLEVHQAQETFRLENESSDRRAEIVQYDKLLRDYGLSFAELVEVSPKHEDARRRAIEVARLISETKEYSDYLKLKGSLPLKALEKEVDMSRKTLERQRKYIIAVTIVFLENLEYLKEYINKV</sequence>
<dbReference type="PANTHER" id="PTHR30385:SF6">
    <property type="entry name" value="RNA POLYMERASE SIGMA FACTOR SIGI"/>
    <property type="match status" value="1"/>
</dbReference>
<keyword evidence="6" id="KW-0346">Stress response</keyword>
<evidence type="ECO:0000256" key="4">
    <source>
        <dbReference type="ARBA" id="ARBA00023125"/>
    </source>
</evidence>
<evidence type="ECO:0000256" key="6">
    <source>
        <dbReference type="HAMAP-Rule" id="MF_02064"/>
    </source>
</evidence>
<comment type="function">
    <text evidence="6">Sigma factors are initiation factors that promote the attachment of RNA polymerase to specific initiation sites and are then released.</text>
</comment>
<feature type="DNA-binding region" description="H-T-H motif" evidence="6">
    <location>
        <begin position="201"/>
        <end position="220"/>
    </location>
</feature>
<dbReference type="AlphaFoldDB" id="A0A6I0EZK4"/>
<feature type="domain" description="RNA polymerase sigma-70 region 2" evidence="7">
    <location>
        <begin position="27"/>
        <end position="98"/>
    </location>
</feature>
<keyword evidence="3 6" id="KW-0731">Sigma factor</keyword>
<dbReference type="InterPro" id="IPR014244">
    <property type="entry name" value="RNA_pol_sigma-I"/>
</dbReference>
<comment type="subcellular location">
    <subcellularLocation>
        <location evidence="6">Cytoplasm</location>
    </subcellularLocation>
</comment>
<comment type="caution">
    <text evidence="8">The sequence shown here is derived from an EMBL/GenBank/DDBJ whole genome shotgun (WGS) entry which is preliminary data.</text>
</comment>
<keyword evidence="2 6" id="KW-0805">Transcription regulation</keyword>
<keyword evidence="4 6" id="KW-0238">DNA-binding</keyword>
<evidence type="ECO:0000256" key="3">
    <source>
        <dbReference type="ARBA" id="ARBA00023082"/>
    </source>
</evidence>
<dbReference type="EMBL" id="WBXO01000013">
    <property type="protein sequence ID" value="KAB2951319.1"/>
    <property type="molecule type" value="Genomic_DNA"/>
</dbReference>
<dbReference type="NCBIfam" id="NF006174">
    <property type="entry name" value="PRK08311.2-2"/>
    <property type="match status" value="1"/>
</dbReference>
<dbReference type="SUPFAM" id="SSF88946">
    <property type="entry name" value="Sigma2 domain of RNA polymerase sigma factors"/>
    <property type="match status" value="1"/>
</dbReference>
<evidence type="ECO:0000256" key="2">
    <source>
        <dbReference type="ARBA" id="ARBA00023015"/>
    </source>
</evidence>
<accession>A0A6I0EZK4</accession>
<dbReference type="GO" id="GO:0016987">
    <property type="term" value="F:sigma factor activity"/>
    <property type="evidence" value="ECO:0007669"/>
    <property type="project" value="UniProtKB-UniRule"/>
</dbReference>
<proteinExistence type="inferred from homology"/>